<reference evidence="1 2" key="1">
    <citation type="submission" date="2024-09" db="EMBL/GenBank/DDBJ databases">
        <authorList>
            <person name="Sun Q."/>
            <person name="Mori K."/>
        </authorList>
    </citation>
    <scope>NUCLEOTIDE SEQUENCE [LARGE SCALE GENOMIC DNA]</scope>
    <source>
        <strain evidence="1 2">ATCC 51285</strain>
    </source>
</reference>
<dbReference type="Proteomes" id="UP001589628">
    <property type="component" value="Unassembled WGS sequence"/>
</dbReference>
<sequence length="189" mass="21016">MTKSQYSSGGADSLWECACALYRAPGVAAACLQAQDQYQQNINHLLCCCWLGLRGQGLDYSLIAAAPAALNWHQHFVLPVRALRRQAKAWPVDETLYQQWLALELALERQELDYLEQALALSMKPLMKPLMKPAPGKQTSGPDLVRANWLAYWQQQGLTNQLTTPLLELLQPLLQACQQPGQEGGTADQ</sequence>
<protein>
    <submittedName>
        <fullName evidence="1">TIGR02444 family protein</fullName>
    </submittedName>
</protein>
<keyword evidence="2" id="KW-1185">Reference proteome</keyword>
<accession>A0ABV5ZET1</accession>
<organism evidence="1 2">
    <name type="scientific">Balneatrix alpica</name>
    <dbReference type="NCBI Taxonomy" id="75684"/>
    <lineage>
        <taxon>Bacteria</taxon>
        <taxon>Pseudomonadati</taxon>
        <taxon>Pseudomonadota</taxon>
        <taxon>Gammaproteobacteria</taxon>
        <taxon>Oceanospirillales</taxon>
        <taxon>Balneatrichaceae</taxon>
        <taxon>Balneatrix</taxon>
    </lineage>
</organism>
<gene>
    <name evidence="1" type="ORF">ACFFLH_15335</name>
</gene>
<comment type="caution">
    <text evidence="1">The sequence shown here is derived from an EMBL/GenBank/DDBJ whole genome shotgun (WGS) entry which is preliminary data.</text>
</comment>
<proteinExistence type="predicted"/>
<dbReference type="InterPro" id="IPR012659">
    <property type="entry name" value="CHP02444"/>
</dbReference>
<dbReference type="NCBIfam" id="TIGR02444">
    <property type="entry name" value="TIGR02444 family protein"/>
    <property type="match status" value="1"/>
</dbReference>
<evidence type="ECO:0000313" key="2">
    <source>
        <dbReference type="Proteomes" id="UP001589628"/>
    </source>
</evidence>
<name>A0ABV5ZET1_9GAMM</name>
<evidence type="ECO:0000313" key="1">
    <source>
        <dbReference type="EMBL" id="MFB9887787.1"/>
    </source>
</evidence>
<dbReference type="EMBL" id="JBHLZN010000006">
    <property type="protein sequence ID" value="MFB9887787.1"/>
    <property type="molecule type" value="Genomic_DNA"/>
</dbReference>
<dbReference type="Pfam" id="PF09523">
    <property type="entry name" value="DUF2390"/>
    <property type="match status" value="1"/>
</dbReference>
<dbReference type="RefSeq" id="WP_081414381.1">
    <property type="nucleotide sequence ID" value="NZ_JBHLZN010000006.1"/>
</dbReference>